<organism evidence="1 2">
    <name type="scientific">Rubus argutus</name>
    <name type="common">Southern blackberry</name>
    <dbReference type="NCBI Taxonomy" id="59490"/>
    <lineage>
        <taxon>Eukaryota</taxon>
        <taxon>Viridiplantae</taxon>
        <taxon>Streptophyta</taxon>
        <taxon>Embryophyta</taxon>
        <taxon>Tracheophyta</taxon>
        <taxon>Spermatophyta</taxon>
        <taxon>Magnoliopsida</taxon>
        <taxon>eudicotyledons</taxon>
        <taxon>Gunneridae</taxon>
        <taxon>Pentapetalae</taxon>
        <taxon>rosids</taxon>
        <taxon>fabids</taxon>
        <taxon>Rosales</taxon>
        <taxon>Rosaceae</taxon>
        <taxon>Rosoideae</taxon>
        <taxon>Rosoideae incertae sedis</taxon>
        <taxon>Rubus</taxon>
    </lineage>
</organism>
<proteinExistence type="predicted"/>
<gene>
    <name evidence="1" type="ORF">M0R45_008917</name>
</gene>
<keyword evidence="2" id="KW-1185">Reference proteome</keyword>
<evidence type="ECO:0000313" key="2">
    <source>
        <dbReference type="Proteomes" id="UP001457282"/>
    </source>
</evidence>
<dbReference type="EMBL" id="JBEDUW010000002">
    <property type="protein sequence ID" value="KAK9943304.1"/>
    <property type="molecule type" value="Genomic_DNA"/>
</dbReference>
<accession>A0AAW1Y525</accession>
<comment type="caution">
    <text evidence="1">The sequence shown here is derived from an EMBL/GenBank/DDBJ whole genome shotgun (WGS) entry which is preliminary data.</text>
</comment>
<sequence length="109" mass="11362">MGSPIYLAAAAILCAATNPKPVLDLPSSAHKLLCPCTSRPCPANEPVLKSLFLHGRCPDAVALTNLPCRRLLSLTPPRRCTTIIASPASPIAAALCPRLGRISTGVLKP</sequence>
<dbReference type="Proteomes" id="UP001457282">
    <property type="component" value="Unassembled WGS sequence"/>
</dbReference>
<evidence type="ECO:0008006" key="3">
    <source>
        <dbReference type="Google" id="ProtNLM"/>
    </source>
</evidence>
<evidence type="ECO:0000313" key="1">
    <source>
        <dbReference type="EMBL" id="KAK9943304.1"/>
    </source>
</evidence>
<reference evidence="1 2" key="1">
    <citation type="journal article" date="2023" name="G3 (Bethesda)">
        <title>A chromosome-length genome assembly and annotation of blackberry (Rubus argutus, cv. 'Hillquist').</title>
        <authorList>
            <person name="Bruna T."/>
            <person name="Aryal R."/>
            <person name="Dudchenko O."/>
            <person name="Sargent D.J."/>
            <person name="Mead D."/>
            <person name="Buti M."/>
            <person name="Cavallini A."/>
            <person name="Hytonen T."/>
            <person name="Andres J."/>
            <person name="Pham M."/>
            <person name="Weisz D."/>
            <person name="Mascagni F."/>
            <person name="Usai G."/>
            <person name="Natali L."/>
            <person name="Bassil N."/>
            <person name="Fernandez G.E."/>
            <person name="Lomsadze A."/>
            <person name="Armour M."/>
            <person name="Olukolu B."/>
            <person name="Poorten T."/>
            <person name="Britton C."/>
            <person name="Davik J."/>
            <person name="Ashrafi H."/>
            <person name="Aiden E.L."/>
            <person name="Borodovsky M."/>
            <person name="Worthington M."/>
        </authorList>
    </citation>
    <scope>NUCLEOTIDE SEQUENCE [LARGE SCALE GENOMIC DNA]</scope>
    <source>
        <strain evidence="1">PI 553951</strain>
    </source>
</reference>
<name>A0AAW1Y525_RUBAR</name>
<dbReference type="AlphaFoldDB" id="A0AAW1Y525"/>
<protein>
    <recommendedName>
        <fullName evidence="3">Secreted protein</fullName>
    </recommendedName>
</protein>